<name>A0A9Q8Y815_ENSAD</name>
<dbReference type="Pfam" id="PF13411">
    <property type="entry name" value="MerR_1"/>
    <property type="match status" value="1"/>
</dbReference>
<dbReference type="Proteomes" id="UP001214094">
    <property type="component" value="Chromosome"/>
</dbReference>
<dbReference type="Proteomes" id="UP001055460">
    <property type="component" value="Chromosome"/>
</dbReference>
<evidence type="ECO:0000313" key="3">
    <source>
        <dbReference type="EMBL" id="USJ22784.1"/>
    </source>
</evidence>
<evidence type="ECO:0000313" key="5">
    <source>
        <dbReference type="Proteomes" id="UP001055460"/>
    </source>
</evidence>
<dbReference type="AlphaFoldDB" id="A0A9Q8Y815"/>
<dbReference type="SUPFAM" id="SSF46955">
    <property type="entry name" value="Putative DNA-binding domain"/>
    <property type="match status" value="1"/>
</dbReference>
<dbReference type="EMBL" id="CP098807">
    <property type="protein sequence ID" value="USJ22784.1"/>
    <property type="molecule type" value="Genomic_DNA"/>
</dbReference>
<feature type="domain" description="HTH merR-type" evidence="2">
    <location>
        <begin position="8"/>
        <end position="76"/>
    </location>
</feature>
<evidence type="ECO:0000256" key="1">
    <source>
        <dbReference type="ARBA" id="ARBA00023125"/>
    </source>
</evidence>
<evidence type="ECO:0000313" key="6">
    <source>
        <dbReference type="Proteomes" id="UP001214094"/>
    </source>
</evidence>
<dbReference type="CDD" id="cd00592">
    <property type="entry name" value="HTH_MerR-like"/>
    <property type="match status" value="1"/>
</dbReference>
<dbReference type="GO" id="GO:0003677">
    <property type="term" value="F:DNA binding"/>
    <property type="evidence" value="ECO:0007669"/>
    <property type="project" value="UniProtKB-KW"/>
</dbReference>
<sequence>MGVNHNELLSAAECADRLGLTIRALKVYEDRGLITPRRTEKKWRLYGAVEIARLTEIMALRRLGLSLTRITEMLAGTAPALGQTLAVQQSAFLDLRDRVEHSLSLIDAALQKIERGDALSIDELLMLARKTEMTGLSPDAVAWNRYELTRPRREVSFVPENGWA</sequence>
<dbReference type="PANTHER" id="PTHR30204:SF97">
    <property type="entry name" value="MERR FAMILY REGULATORY PROTEIN"/>
    <property type="match status" value="1"/>
</dbReference>
<dbReference type="PANTHER" id="PTHR30204">
    <property type="entry name" value="REDOX-CYCLING DRUG-SENSING TRANSCRIPTIONAL ACTIVATOR SOXR"/>
    <property type="match status" value="1"/>
</dbReference>
<keyword evidence="6" id="KW-1185">Reference proteome</keyword>
<keyword evidence="1" id="KW-0238">DNA-binding</keyword>
<dbReference type="InterPro" id="IPR047057">
    <property type="entry name" value="MerR_fam"/>
</dbReference>
<dbReference type="KEGG" id="eah:FA04_16280"/>
<proteinExistence type="predicted"/>
<dbReference type="OrthoDB" id="7817988at2"/>
<dbReference type="EMBL" id="CP121308">
    <property type="protein sequence ID" value="WFP90144.1"/>
    <property type="molecule type" value="Genomic_DNA"/>
</dbReference>
<evidence type="ECO:0000313" key="4">
    <source>
        <dbReference type="EMBL" id="WFP90144.1"/>
    </source>
</evidence>
<dbReference type="GO" id="GO:0003700">
    <property type="term" value="F:DNA-binding transcription factor activity"/>
    <property type="evidence" value="ECO:0007669"/>
    <property type="project" value="InterPro"/>
</dbReference>
<dbReference type="InterPro" id="IPR000551">
    <property type="entry name" value="MerR-type_HTH_dom"/>
</dbReference>
<protein>
    <submittedName>
        <fullName evidence="3">MerR family transcriptional regulator</fullName>
    </submittedName>
</protein>
<dbReference type="RefSeq" id="WP_051659627.1">
    <property type="nucleotide sequence ID" value="NZ_CAXURO020000001.1"/>
</dbReference>
<dbReference type="GeneID" id="29517692"/>
<reference evidence="3" key="1">
    <citation type="submission" date="2022-06" db="EMBL/GenBank/DDBJ databases">
        <title>Physiological and biochemical characterization and genomic elucidation of a strain of the genus Ensifer adhaerens M8 that combines arsenic oxidation and chromium reduction.</title>
        <authorList>
            <person name="Li X."/>
            <person name="Yu c."/>
        </authorList>
    </citation>
    <scope>NUCLEOTIDE SEQUENCE</scope>
    <source>
        <strain evidence="3">M8</strain>
    </source>
</reference>
<accession>A0A9Q8Y815</accession>
<organism evidence="3 5">
    <name type="scientific">Ensifer adhaerens</name>
    <name type="common">Sinorhizobium morelense</name>
    <dbReference type="NCBI Taxonomy" id="106592"/>
    <lineage>
        <taxon>Bacteria</taxon>
        <taxon>Pseudomonadati</taxon>
        <taxon>Pseudomonadota</taxon>
        <taxon>Alphaproteobacteria</taxon>
        <taxon>Hyphomicrobiales</taxon>
        <taxon>Rhizobiaceae</taxon>
        <taxon>Sinorhizobium/Ensifer group</taxon>
        <taxon>Ensifer</taxon>
    </lineage>
</organism>
<dbReference type="PROSITE" id="PS50937">
    <property type="entry name" value="HTH_MERR_2"/>
    <property type="match status" value="1"/>
</dbReference>
<dbReference type="InterPro" id="IPR009061">
    <property type="entry name" value="DNA-bd_dom_put_sf"/>
</dbReference>
<evidence type="ECO:0000259" key="2">
    <source>
        <dbReference type="PROSITE" id="PS50937"/>
    </source>
</evidence>
<dbReference type="SMART" id="SM00422">
    <property type="entry name" value="HTH_MERR"/>
    <property type="match status" value="1"/>
</dbReference>
<dbReference type="Gene3D" id="1.10.1660.10">
    <property type="match status" value="1"/>
</dbReference>
<reference evidence="4 6" key="2">
    <citation type="submission" date="2023-03" db="EMBL/GenBank/DDBJ databases">
        <title>Comparative genome and transcriptome analysis combination mining strategies for increasing vitamin B12 production of Ensifer adhaerens strain.</title>
        <authorList>
            <person name="Yongheng L."/>
        </authorList>
    </citation>
    <scope>NUCLEOTIDE SEQUENCE [LARGE SCALE GENOMIC DNA]</scope>
    <source>
        <strain evidence="4 6">Casida A-T305</strain>
    </source>
</reference>
<gene>
    <name evidence="3" type="ORF">NE863_16030</name>
    <name evidence="4" type="ORF">P4B07_16530</name>
</gene>